<keyword evidence="2 4" id="KW-0472">Membrane</keyword>
<accession>A0A1I0Y868</accession>
<evidence type="ECO:0000256" key="2">
    <source>
        <dbReference type="ARBA" id="ARBA00023136"/>
    </source>
</evidence>
<protein>
    <submittedName>
        <fullName evidence="7">Outer membrane protein OmpA</fullName>
    </submittedName>
</protein>
<evidence type="ECO:0000256" key="3">
    <source>
        <dbReference type="ARBA" id="ARBA00023237"/>
    </source>
</evidence>
<name>A0A1I0Y868_9RHOB</name>
<dbReference type="InterPro" id="IPR050330">
    <property type="entry name" value="Bact_OuterMem_StrucFunc"/>
</dbReference>
<dbReference type="PROSITE" id="PS51123">
    <property type="entry name" value="OMPA_2"/>
    <property type="match status" value="1"/>
</dbReference>
<feature type="chain" id="PRO_5011795584" evidence="5">
    <location>
        <begin position="22"/>
        <end position="222"/>
    </location>
</feature>
<dbReference type="OrthoDB" id="9782229at2"/>
<keyword evidence="8" id="KW-1185">Reference proteome</keyword>
<proteinExistence type="predicted"/>
<comment type="subcellular location">
    <subcellularLocation>
        <location evidence="1">Cell outer membrane</location>
    </subcellularLocation>
</comment>
<reference evidence="7 8" key="1">
    <citation type="submission" date="2016-10" db="EMBL/GenBank/DDBJ databases">
        <authorList>
            <person name="de Groot N.N."/>
        </authorList>
    </citation>
    <scope>NUCLEOTIDE SEQUENCE [LARGE SCALE GENOMIC DNA]</scope>
    <source>
        <strain evidence="7 8">DSM 29316</strain>
    </source>
</reference>
<dbReference type="PRINTS" id="PR01023">
    <property type="entry name" value="NAFLGMOTY"/>
</dbReference>
<dbReference type="PROSITE" id="PS51257">
    <property type="entry name" value="PROKAR_LIPOPROTEIN"/>
    <property type="match status" value="1"/>
</dbReference>
<evidence type="ECO:0000313" key="8">
    <source>
        <dbReference type="Proteomes" id="UP000198796"/>
    </source>
</evidence>
<keyword evidence="5" id="KW-0732">Signal</keyword>
<dbReference type="Proteomes" id="UP000198796">
    <property type="component" value="Unassembled WGS sequence"/>
</dbReference>
<dbReference type="PRINTS" id="PR01021">
    <property type="entry name" value="OMPADOMAIN"/>
</dbReference>
<feature type="domain" description="OmpA-like" evidence="6">
    <location>
        <begin position="105"/>
        <end position="222"/>
    </location>
</feature>
<dbReference type="InterPro" id="IPR036737">
    <property type="entry name" value="OmpA-like_sf"/>
</dbReference>
<dbReference type="InterPro" id="IPR006664">
    <property type="entry name" value="OMP_bac"/>
</dbReference>
<gene>
    <name evidence="7" type="ORF">SAMN05421688_2824</name>
</gene>
<evidence type="ECO:0000256" key="5">
    <source>
        <dbReference type="SAM" id="SignalP"/>
    </source>
</evidence>
<dbReference type="SUPFAM" id="SSF103088">
    <property type="entry name" value="OmpA-like"/>
    <property type="match status" value="1"/>
</dbReference>
<evidence type="ECO:0000256" key="4">
    <source>
        <dbReference type="PROSITE-ProRule" id="PRU00473"/>
    </source>
</evidence>
<dbReference type="STRING" id="871651.SAMN05421688_2824"/>
<dbReference type="Gene3D" id="3.30.1330.60">
    <property type="entry name" value="OmpA-like domain"/>
    <property type="match status" value="1"/>
</dbReference>
<dbReference type="RefSeq" id="WP_092065987.1">
    <property type="nucleotide sequence ID" value="NZ_FOJU01000004.1"/>
</dbReference>
<keyword evidence="3" id="KW-0998">Cell outer membrane</keyword>
<dbReference type="EMBL" id="FOJU01000004">
    <property type="protein sequence ID" value="SFB08353.1"/>
    <property type="molecule type" value="Genomic_DNA"/>
</dbReference>
<evidence type="ECO:0000256" key="1">
    <source>
        <dbReference type="ARBA" id="ARBA00004442"/>
    </source>
</evidence>
<dbReference type="Pfam" id="PF13488">
    <property type="entry name" value="Gly-zipper_Omp"/>
    <property type="match status" value="1"/>
</dbReference>
<dbReference type="InterPro" id="IPR006665">
    <property type="entry name" value="OmpA-like"/>
</dbReference>
<evidence type="ECO:0000259" key="6">
    <source>
        <dbReference type="PROSITE" id="PS51123"/>
    </source>
</evidence>
<dbReference type="Pfam" id="PF00691">
    <property type="entry name" value="OmpA"/>
    <property type="match status" value="1"/>
</dbReference>
<dbReference type="AlphaFoldDB" id="A0A1I0Y868"/>
<evidence type="ECO:0000313" key="7">
    <source>
        <dbReference type="EMBL" id="SFB08353.1"/>
    </source>
</evidence>
<organism evidence="7 8">
    <name type="scientific">Poseidonocella pacifica</name>
    <dbReference type="NCBI Taxonomy" id="871651"/>
    <lineage>
        <taxon>Bacteria</taxon>
        <taxon>Pseudomonadati</taxon>
        <taxon>Pseudomonadota</taxon>
        <taxon>Alphaproteobacteria</taxon>
        <taxon>Rhodobacterales</taxon>
        <taxon>Roseobacteraceae</taxon>
        <taxon>Poseidonocella</taxon>
    </lineage>
</organism>
<dbReference type="CDD" id="cd07185">
    <property type="entry name" value="OmpA_C-like"/>
    <property type="match status" value="1"/>
</dbReference>
<dbReference type="PANTHER" id="PTHR30329:SF21">
    <property type="entry name" value="LIPOPROTEIN YIAD-RELATED"/>
    <property type="match status" value="1"/>
</dbReference>
<dbReference type="PANTHER" id="PTHR30329">
    <property type="entry name" value="STATOR ELEMENT OF FLAGELLAR MOTOR COMPLEX"/>
    <property type="match status" value="1"/>
</dbReference>
<dbReference type="InterPro" id="IPR039567">
    <property type="entry name" value="Gly-zipper"/>
</dbReference>
<dbReference type="GO" id="GO:0009279">
    <property type="term" value="C:cell outer membrane"/>
    <property type="evidence" value="ECO:0007669"/>
    <property type="project" value="UniProtKB-SubCell"/>
</dbReference>
<sequence>MRVKSPILLASAGLLALTACTDPNQFNNPNDPNRNTKQGALLGGLAGAAIGVARGDDPEERRRGAVIGAAIGAGGGALLGQRLDQQEAALRRSLDNDQVVIQNTGDRLIVTLPQDILFATDSATVRADLQSDLRVLAQNLQEYPNSTVRITGHTDNTGAAAYNQSLSQRRADAVAGVLFGSGVSRSRVLTAGRGEDQPISSNLTPEGRAQNRRVEIVITPTA</sequence>
<feature type="signal peptide" evidence="5">
    <location>
        <begin position="1"/>
        <end position="21"/>
    </location>
</feature>